<sequence>MDNACRPIESLIYGSEQKGVALRAFIRRHGSANESLGSFFAILPSFPPVSHTFPLISLPSSVVLV</sequence>
<name>A0AAV5KN77_9ROSI</name>
<evidence type="ECO:0000313" key="2">
    <source>
        <dbReference type="Proteomes" id="UP001054252"/>
    </source>
</evidence>
<accession>A0AAV5KN77</accession>
<proteinExistence type="predicted"/>
<dbReference type="AlphaFoldDB" id="A0AAV5KN77"/>
<dbReference type="Proteomes" id="UP001054252">
    <property type="component" value="Unassembled WGS sequence"/>
</dbReference>
<reference evidence="1 2" key="1">
    <citation type="journal article" date="2021" name="Commun. Biol.">
        <title>The genome of Shorea leprosula (Dipterocarpaceae) highlights the ecological relevance of drought in aseasonal tropical rainforests.</title>
        <authorList>
            <person name="Ng K.K.S."/>
            <person name="Kobayashi M.J."/>
            <person name="Fawcett J.A."/>
            <person name="Hatakeyama M."/>
            <person name="Paape T."/>
            <person name="Ng C.H."/>
            <person name="Ang C.C."/>
            <person name="Tnah L.H."/>
            <person name="Lee C.T."/>
            <person name="Nishiyama T."/>
            <person name="Sese J."/>
            <person name="O'Brien M.J."/>
            <person name="Copetti D."/>
            <person name="Mohd Noor M.I."/>
            <person name="Ong R.C."/>
            <person name="Putra M."/>
            <person name="Sireger I.Z."/>
            <person name="Indrioko S."/>
            <person name="Kosugi Y."/>
            <person name="Izuno A."/>
            <person name="Isagi Y."/>
            <person name="Lee S.L."/>
            <person name="Shimizu K.K."/>
        </authorList>
    </citation>
    <scope>NUCLEOTIDE SEQUENCE [LARGE SCALE GENOMIC DNA]</scope>
    <source>
        <strain evidence="1">214</strain>
    </source>
</reference>
<organism evidence="1 2">
    <name type="scientific">Rubroshorea leprosula</name>
    <dbReference type="NCBI Taxonomy" id="152421"/>
    <lineage>
        <taxon>Eukaryota</taxon>
        <taxon>Viridiplantae</taxon>
        <taxon>Streptophyta</taxon>
        <taxon>Embryophyta</taxon>
        <taxon>Tracheophyta</taxon>
        <taxon>Spermatophyta</taxon>
        <taxon>Magnoliopsida</taxon>
        <taxon>eudicotyledons</taxon>
        <taxon>Gunneridae</taxon>
        <taxon>Pentapetalae</taxon>
        <taxon>rosids</taxon>
        <taxon>malvids</taxon>
        <taxon>Malvales</taxon>
        <taxon>Dipterocarpaceae</taxon>
        <taxon>Rubroshorea</taxon>
    </lineage>
</organism>
<keyword evidence="2" id="KW-1185">Reference proteome</keyword>
<dbReference type="EMBL" id="BPVZ01000071">
    <property type="protein sequence ID" value="GKV26112.1"/>
    <property type="molecule type" value="Genomic_DNA"/>
</dbReference>
<evidence type="ECO:0000313" key="1">
    <source>
        <dbReference type="EMBL" id="GKV26112.1"/>
    </source>
</evidence>
<comment type="caution">
    <text evidence="1">The sequence shown here is derived from an EMBL/GenBank/DDBJ whole genome shotgun (WGS) entry which is preliminary data.</text>
</comment>
<gene>
    <name evidence="1" type="ORF">SLEP1_g35465</name>
</gene>
<protein>
    <submittedName>
        <fullName evidence="1">Uncharacterized protein</fullName>
    </submittedName>
</protein>